<proteinExistence type="predicted"/>
<accession>A0AB35YWH3</accession>
<dbReference type="EMBL" id="JAZBJM010000029">
    <property type="protein sequence ID" value="MEM0519692.1"/>
    <property type="molecule type" value="Genomic_DNA"/>
</dbReference>
<dbReference type="Proteomes" id="UP001388259">
    <property type="component" value="Unassembled WGS sequence"/>
</dbReference>
<dbReference type="AlphaFoldDB" id="A0AB35YWH3"/>
<evidence type="ECO:0000313" key="4">
    <source>
        <dbReference type="Proteomes" id="UP001390963"/>
    </source>
</evidence>
<dbReference type="Proteomes" id="UP001390963">
    <property type="component" value="Unassembled WGS sequence"/>
</dbReference>
<protein>
    <submittedName>
        <fullName evidence="1">DUF2971 domain-containing protein</fullName>
    </submittedName>
</protein>
<evidence type="ECO:0000313" key="2">
    <source>
        <dbReference type="EMBL" id="MEM0574860.1"/>
    </source>
</evidence>
<dbReference type="EMBL" id="JBANCF010000032">
    <property type="protein sequence ID" value="MEM0574860.1"/>
    <property type="molecule type" value="Genomic_DNA"/>
</dbReference>
<comment type="caution">
    <text evidence="1">The sequence shown here is derived from an EMBL/GenBank/DDBJ whole genome shotgun (WGS) entry which is preliminary data.</text>
</comment>
<gene>
    <name evidence="2" type="ORF">VZD24_15170</name>
    <name evidence="1" type="ORF">VZD85_15145</name>
</gene>
<keyword evidence="4" id="KW-1185">Reference proteome</keyword>
<sequence length="358" mass="43563">MNKLFKYRPLSEFLFKELFYQELYFASYDELNDPLDLSARIEFTSKDREAIEYLIWFIFKTQFDFDNLQNTNEKITKLLKFNKDKNAQNLLIEDIFKNVNEALINQDNIWTYDIIKIINDSIKNTKTDIVFDSQRFKEELERLTNKFLKNSYVTCFSETNDDFLMWSHYASKHSGICLEFNLENGGAFPYERNHKREIDREKYKKRMSKWDTSSSIYWDRIRKVSYEDEQPFINFYNFAVVFENEHDCDLIGLSKSWTHKYAQELEWVFSTKTKSWKYEKEWRAIKINFDNPKEPEERIRHYPIESLSSVYFGINTPKKTRNRIYKTLNNKNSEIEFFESKLNGTNLIEFSYWEFQEE</sequence>
<evidence type="ECO:0000313" key="3">
    <source>
        <dbReference type="Proteomes" id="UP001388259"/>
    </source>
</evidence>
<dbReference type="Pfam" id="PF11185">
    <property type="entry name" value="DUF2971"/>
    <property type="match status" value="1"/>
</dbReference>
<dbReference type="RefSeq" id="WP_342688105.1">
    <property type="nucleotide sequence ID" value="NZ_JAZBJM010000029.1"/>
</dbReference>
<name>A0AB35YWH3_9FLAO</name>
<reference evidence="1 4" key="1">
    <citation type="submission" date="2024-01" db="EMBL/GenBank/DDBJ databases">
        <title>Aequorivita flavus sp. nov., isolated from deep-sea sediment.</title>
        <authorList>
            <person name="Chen X."/>
        </authorList>
    </citation>
    <scope>NUCLEOTIDE SEQUENCE</scope>
    <source>
        <strain evidence="1">MCCC 1A16923</strain>
        <strain evidence="2 4">MCCC 1A16935</strain>
    </source>
</reference>
<evidence type="ECO:0000313" key="1">
    <source>
        <dbReference type="EMBL" id="MEM0519692.1"/>
    </source>
</evidence>
<dbReference type="InterPro" id="IPR021352">
    <property type="entry name" value="DUF2971"/>
</dbReference>
<organism evidence="1 3">
    <name type="scientific">Aequorivita flava</name>
    <dbReference type="NCBI Taxonomy" id="3114371"/>
    <lineage>
        <taxon>Bacteria</taxon>
        <taxon>Pseudomonadati</taxon>
        <taxon>Bacteroidota</taxon>
        <taxon>Flavobacteriia</taxon>
        <taxon>Flavobacteriales</taxon>
        <taxon>Flavobacteriaceae</taxon>
        <taxon>Aequorivita</taxon>
    </lineage>
</organism>